<dbReference type="EMBL" id="JBCEZU010000056">
    <property type="protein sequence ID" value="KAK9535109.1"/>
    <property type="molecule type" value="Genomic_DNA"/>
</dbReference>
<evidence type="ECO:0008006" key="4">
    <source>
        <dbReference type="Google" id="ProtNLM"/>
    </source>
</evidence>
<evidence type="ECO:0000313" key="3">
    <source>
        <dbReference type="Proteomes" id="UP001488805"/>
    </source>
</evidence>
<evidence type="ECO:0000313" key="2">
    <source>
        <dbReference type="EMBL" id="KAK9535109.1"/>
    </source>
</evidence>
<comment type="caution">
    <text evidence="2">The sequence shown here is derived from an EMBL/GenBank/DDBJ whole genome shotgun (WGS) entry which is preliminary data.</text>
</comment>
<proteinExistence type="predicted"/>
<reference evidence="2 3" key="1">
    <citation type="journal article" date="2024" name="Genome Biol. Evol.">
        <title>Chromosome-level genome assembly of the viviparous eelpout Zoarces viviparus.</title>
        <authorList>
            <person name="Fuhrmann N."/>
            <person name="Brasseur M.V."/>
            <person name="Bakowski C.E."/>
            <person name="Podsiadlowski L."/>
            <person name="Prost S."/>
            <person name="Krehenwinkel H."/>
            <person name="Mayer C."/>
        </authorList>
    </citation>
    <scope>NUCLEOTIDE SEQUENCE [LARGE SCALE GENOMIC DNA]</scope>
    <source>
        <strain evidence="2">NO-MEL_2022_Ind0_liver</strain>
    </source>
</reference>
<feature type="signal peptide" evidence="1">
    <location>
        <begin position="1"/>
        <end position="27"/>
    </location>
</feature>
<name>A0AAW1FJS6_ZOAVI</name>
<evidence type="ECO:0000256" key="1">
    <source>
        <dbReference type="SAM" id="SignalP"/>
    </source>
</evidence>
<dbReference type="Proteomes" id="UP001488805">
    <property type="component" value="Unassembled WGS sequence"/>
</dbReference>
<accession>A0AAW1FJS6</accession>
<keyword evidence="3" id="KW-1185">Reference proteome</keyword>
<feature type="chain" id="PRO_5043598164" description="Secreted protein" evidence="1">
    <location>
        <begin position="28"/>
        <end position="66"/>
    </location>
</feature>
<protein>
    <recommendedName>
        <fullName evidence="4">Secreted protein</fullName>
    </recommendedName>
</protein>
<dbReference type="AlphaFoldDB" id="A0AAW1FJS6"/>
<organism evidence="2 3">
    <name type="scientific">Zoarces viviparus</name>
    <name type="common">Viviparous eelpout</name>
    <name type="synonym">Blennius viviparus</name>
    <dbReference type="NCBI Taxonomy" id="48416"/>
    <lineage>
        <taxon>Eukaryota</taxon>
        <taxon>Metazoa</taxon>
        <taxon>Chordata</taxon>
        <taxon>Craniata</taxon>
        <taxon>Vertebrata</taxon>
        <taxon>Euteleostomi</taxon>
        <taxon>Actinopterygii</taxon>
        <taxon>Neopterygii</taxon>
        <taxon>Teleostei</taxon>
        <taxon>Neoteleostei</taxon>
        <taxon>Acanthomorphata</taxon>
        <taxon>Eupercaria</taxon>
        <taxon>Perciformes</taxon>
        <taxon>Cottioidei</taxon>
        <taxon>Zoarcales</taxon>
        <taxon>Zoarcidae</taxon>
        <taxon>Zoarcinae</taxon>
        <taxon>Zoarces</taxon>
    </lineage>
</organism>
<sequence>MPCALTLAEGSMCCAAVLQLWLSAAQALHRSAAHRLHGRALVGAPAETSIALDHKEEPATLTAYPE</sequence>
<gene>
    <name evidence="2" type="ORF">VZT92_007511</name>
</gene>
<keyword evidence="1" id="KW-0732">Signal</keyword>